<dbReference type="Pfam" id="PF00235">
    <property type="entry name" value="Profilin"/>
    <property type="match status" value="1"/>
</dbReference>
<accession>A0A1I7SH70</accession>
<dbReference type="PANTHER" id="PTHR11604:SF6">
    <property type="entry name" value="PROFILIN-1"/>
    <property type="match status" value="1"/>
</dbReference>
<dbReference type="SMART" id="SM00392">
    <property type="entry name" value="PROF"/>
    <property type="match status" value="1"/>
</dbReference>
<sequence length="129" mass="13636">MSGWDAYVNNLLESSDGIKKAAIVGLEDGSVWARSSDFKATDAELKSLVGSFKNIDAVPQTGSDLEGLHYVVPRVEENLIFGKKGSQGFCAVKSNTAVILAVFEGETGAGSATRVAVEKLASYLQDTGY</sequence>
<dbReference type="GO" id="GO:0005938">
    <property type="term" value="C:cell cortex"/>
    <property type="evidence" value="ECO:0007669"/>
    <property type="project" value="TreeGrafter"/>
</dbReference>
<dbReference type="EMBL" id="CAJFDI010000006">
    <property type="protein sequence ID" value="CAD5235605.1"/>
    <property type="molecule type" value="Genomic_DNA"/>
</dbReference>
<dbReference type="AlphaFoldDB" id="A0A1I7SH70"/>
<keyword evidence="5" id="KW-1185">Reference proteome</keyword>
<dbReference type="Proteomes" id="UP000582659">
    <property type="component" value="Unassembled WGS sequence"/>
</dbReference>
<protein>
    <recommendedName>
        <fullName evidence="2">Profilin</fullName>
    </recommendedName>
</protein>
<reference evidence="6" key="1">
    <citation type="submission" date="2016-11" db="UniProtKB">
        <authorList>
            <consortium name="WormBaseParasite"/>
        </authorList>
    </citation>
    <scope>IDENTIFICATION</scope>
</reference>
<dbReference type="WBParaSite" id="BXY_1238600.1">
    <property type="protein sequence ID" value="BXY_1238600.1"/>
    <property type="gene ID" value="BXY_1238600"/>
</dbReference>
<proteinExistence type="inferred from homology"/>
<name>A0A1I7SH70_BURXY</name>
<evidence type="ECO:0000313" key="4">
    <source>
        <dbReference type="Proteomes" id="UP000095284"/>
    </source>
</evidence>
<evidence type="ECO:0000256" key="2">
    <source>
        <dbReference type="RuleBase" id="RU003909"/>
    </source>
</evidence>
<dbReference type="InterPro" id="IPR005455">
    <property type="entry name" value="PFN_euk"/>
</dbReference>
<keyword evidence="2" id="KW-0009">Actin-binding</keyword>
<dbReference type="Proteomes" id="UP000659654">
    <property type="component" value="Unassembled WGS sequence"/>
</dbReference>
<reference evidence="3" key="2">
    <citation type="submission" date="2020-09" db="EMBL/GenBank/DDBJ databases">
        <authorList>
            <person name="Kikuchi T."/>
        </authorList>
    </citation>
    <scope>NUCLEOTIDE SEQUENCE</scope>
    <source>
        <strain evidence="3">Ka4C1</strain>
    </source>
</reference>
<dbReference type="InterPro" id="IPR048278">
    <property type="entry name" value="PFN"/>
</dbReference>
<dbReference type="OrthoDB" id="421374at2759"/>
<gene>
    <name evidence="3" type="ORF">BXYJ_LOCUS15696</name>
</gene>
<organism evidence="4 6">
    <name type="scientific">Bursaphelenchus xylophilus</name>
    <name type="common">Pinewood nematode worm</name>
    <name type="synonym">Aphelenchoides xylophilus</name>
    <dbReference type="NCBI Taxonomy" id="6326"/>
    <lineage>
        <taxon>Eukaryota</taxon>
        <taxon>Metazoa</taxon>
        <taxon>Ecdysozoa</taxon>
        <taxon>Nematoda</taxon>
        <taxon>Chromadorea</taxon>
        <taxon>Rhabditida</taxon>
        <taxon>Tylenchina</taxon>
        <taxon>Tylenchomorpha</taxon>
        <taxon>Aphelenchoidea</taxon>
        <taxon>Aphelenchoididae</taxon>
        <taxon>Bursaphelenchus</taxon>
    </lineage>
</organism>
<dbReference type="SUPFAM" id="SSF55770">
    <property type="entry name" value="Profilin (actin-binding protein)"/>
    <property type="match status" value="1"/>
</dbReference>
<dbReference type="SMR" id="A0A1I7SH70"/>
<dbReference type="PRINTS" id="PR00392">
    <property type="entry name" value="PROFILIN"/>
</dbReference>
<evidence type="ECO:0000313" key="6">
    <source>
        <dbReference type="WBParaSite" id="BXY_1238600.1"/>
    </source>
</evidence>
<evidence type="ECO:0000313" key="5">
    <source>
        <dbReference type="Proteomes" id="UP000659654"/>
    </source>
</evidence>
<dbReference type="Proteomes" id="UP000095284">
    <property type="component" value="Unplaced"/>
</dbReference>
<dbReference type="eggNOG" id="KOG1755">
    <property type="taxonomic scope" value="Eukaryota"/>
</dbReference>
<dbReference type="EMBL" id="CAJFCV020000006">
    <property type="protein sequence ID" value="CAG9132071.1"/>
    <property type="molecule type" value="Genomic_DNA"/>
</dbReference>
<dbReference type="CDD" id="cd00148">
    <property type="entry name" value="PROF"/>
    <property type="match status" value="1"/>
</dbReference>
<evidence type="ECO:0000256" key="1">
    <source>
        <dbReference type="ARBA" id="ARBA00010058"/>
    </source>
</evidence>
<dbReference type="GO" id="GO:0003785">
    <property type="term" value="F:actin monomer binding"/>
    <property type="evidence" value="ECO:0007669"/>
    <property type="project" value="TreeGrafter"/>
</dbReference>
<dbReference type="Gene3D" id="3.30.450.30">
    <property type="entry name" value="Dynein light chain 2a, cytoplasmic"/>
    <property type="match status" value="1"/>
</dbReference>
<comment type="similarity">
    <text evidence="1 2">Belongs to the profilin family.</text>
</comment>
<dbReference type="InterPro" id="IPR036140">
    <property type="entry name" value="PFN_sf"/>
</dbReference>
<evidence type="ECO:0000313" key="3">
    <source>
        <dbReference type="EMBL" id="CAD5235605.1"/>
    </source>
</evidence>
<dbReference type="PANTHER" id="PTHR11604">
    <property type="entry name" value="PROFILIN"/>
    <property type="match status" value="1"/>
</dbReference>